<dbReference type="Gene3D" id="2.60.120.380">
    <property type="match status" value="1"/>
</dbReference>
<dbReference type="InterPro" id="IPR007541">
    <property type="entry name" value="Uncharacterised_BSP"/>
</dbReference>
<dbReference type="InterPro" id="IPR008979">
    <property type="entry name" value="Galactose-bd-like_sf"/>
</dbReference>
<dbReference type="InterPro" id="IPR000421">
    <property type="entry name" value="FA58C"/>
</dbReference>
<dbReference type="KEGG" id="pphe:PP2015_3816"/>
<evidence type="ECO:0000313" key="4">
    <source>
        <dbReference type="Proteomes" id="UP000061457"/>
    </source>
</evidence>
<dbReference type="STRING" id="161398.PP2015_3816"/>
<protein>
    <submittedName>
        <fullName evidence="3">PKD domain-containing protein</fullName>
    </submittedName>
</protein>
<sequence>MTSNKHLKTPIALALAFAGLSFNTLASTTLSADLTVPNGIINASEQNTPYETADKAFDNDQYSKWLAFSPTAWLSYELNEAKIITGYTLTSANDAPSRDPQNWQLQGSNDGINWQTIDTQAGQSFSSRYQSKQYSVSSDQAYKHIRLNISANHGASLVQLAEVELFGKSADNNNGTTLPINQSLNLGQGQWQHFGPFNVAGKVSASTSGSGDADLYINLGAPATTQNFTCQSITPTATENCDGSGQNLYVSIYGYSQTNVNINITEQGVTDPNDGLWKKPVVDFVDVNPETTGSQLFKRIIADPAGHMAQRCVDVAKILYKDPIESERFRKLSFELRAKDHWGQDFVAYKMGQDGSGEMTIVVSTEHLERLYREGGNSDSAISDEIDGILFHEVTHGYNNSPLTHDNYSDGQAYWAFTEGLADAVRIGAGFHKTRTPSTLDPRKWLTGYEGTGFFLHYVKTHLDNDFIYKFNKSAKDMGNYTWSFDASFRQILGRGVEDVWNEYANFINSGGQLQY</sequence>
<dbReference type="RefSeq" id="WP_058032156.1">
    <property type="nucleotide sequence ID" value="NZ_CP013188.1"/>
</dbReference>
<proteinExistence type="predicted"/>
<dbReference type="PANTHER" id="PTHR33321:SF12">
    <property type="entry name" value="PLANT BASIC SECRETORY PROTEIN (BSP) FAMILY PROTEIN"/>
    <property type="match status" value="1"/>
</dbReference>
<gene>
    <name evidence="3" type="ORF">PP2015_3816</name>
</gene>
<dbReference type="Pfam" id="PF00754">
    <property type="entry name" value="F5_F8_type_C"/>
    <property type="match status" value="1"/>
</dbReference>
<dbReference type="Pfam" id="PF04450">
    <property type="entry name" value="BSP"/>
    <property type="match status" value="1"/>
</dbReference>
<dbReference type="SUPFAM" id="SSF49785">
    <property type="entry name" value="Galactose-binding domain-like"/>
    <property type="match status" value="1"/>
</dbReference>
<feature type="domain" description="F5/8 type C" evidence="2">
    <location>
        <begin position="23"/>
        <end position="168"/>
    </location>
</feature>
<dbReference type="Proteomes" id="UP000061457">
    <property type="component" value="Chromosome II"/>
</dbReference>
<keyword evidence="1" id="KW-0732">Signal</keyword>
<evidence type="ECO:0000256" key="1">
    <source>
        <dbReference type="SAM" id="SignalP"/>
    </source>
</evidence>
<dbReference type="PROSITE" id="PS50022">
    <property type="entry name" value="FA58C_3"/>
    <property type="match status" value="1"/>
</dbReference>
<feature type="signal peptide" evidence="1">
    <location>
        <begin position="1"/>
        <end position="26"/>
    </location>
</feature>
<dbReference type="AlphaFoldDB" id="A0A0S2K7L3"/>
<dbReference type="PANTHER" id="PTHR33321">
    <property type="match status" value="1"/>
</dbReference>
<feature type="chain" id="PRO_5006601175" evidence="1">
    <location>
        <begin position="27"/>
        <end position="516"/>
    </location>
</feature>
<dbReference type="PATRIC" id="fig|161398.10.peg.3900"/>
<accession>A0A0S2K7L3</accession>
<organism evidence="3 4">
    <name type="scientific">Pseudoalteromonas phenolica</name>
    <dbReference type="NCBI Taxonomy" id="161398"/>
    <lineage>
        <taxon>Bacteria</taxon>
        <taxon>Pseudomonadati</taxon>
        <taxon>Pseudomonadota</taxon>
        <taxon>Gammaproteobacteria</taxon>
        <taxon>Alteromonadales</taxon>
        <taxon>Pseudoalteromonadaceae</taxon>
        <taxon>Pseudoalteromonas</taxon>
    </lineage>
</organism>
<keyword evidence="4" id="KW-1185">Reference proteome</keyword>
<evidence type="ECO:0000313" key="3">
    <source>
        <dbReference type="EMBL" id="ALO44285.1"/>
    </source>
</evidence>
<evidence type="ECO:0000259" key="2">
    <source>
        <dbReference type="PROSITE" id="PS50022"/>
    </source>
</evidence>
<reference evidence="4" key="1">
    <citation type="submission" date="2015-11" db="EMBL/GenBank/DDBJ databases">
        <authorList>
            <person name="Kim K.M."/>
        </authorList>
    </citation>
    <scope>NUCLEOTIDE SEQUENCE [LARGE SCALE GENOMIC DNA]</scope>
    <source>
        <strain evidence="4">KCTC 12086</strain>
    </source>
</reference>
<dbReference type="EMBL" id="CP013188">
    <property type="protein sequence ID" value="ALO44285.1"/>
    <property type="molecule type" value="Genomic_DNA"/>
</dbReference>
<dbReference type="OrthoDB" id="5638366at2"/>
<name>A0A0S2K7L3_9GAMM</name>
<dbReference type="Gene3D" id="2.60.120.260">
    <property type="entry name" value="Galactose-binding domain-like"/>
    <property type="match status" value="1"/>
</dbReference>